<dbReference type="EMBL" id="MLYV02000081">
    <property type="protein sequence ID" value="PSS37156.1"/>
    <property type="molecule type" value="Genomic_DNA"/>
</dbReference>
<feature type="domain" description="NAD(P)-binding" evidence="2">
    <location>
        <begin position="7"/>
        <end position="207"/>
    </location>
</feature>
<dbReference type="SUPFAM" id="SSF51735">
    <property type="entry name" value="NAD(P)-binding Rossmann-fold domains"/>
    <property type="match status" value="1"/>
</dbReference>
<dbReference type="AlphaFoldDB" id="A0A2R6S4F9"/>
<name>A0A2R6S4F9_9APHY</name>
<dbReference type="GO" id="GO:0016646">
    <property type="term" value="F:oxidoreductase activity, acting on the CH-NH group of donors, NAD or NADP as acceptor"/>
    <property type="evidence" value="ECO:0007669"/>
    <property type="project" value="TreeGrafter"/>
</dbReference>
<dbReference type="PANTHER" id="PTHR43355:SF2">
    <property type="entry name" value="FLAVIN REDUCTASE (NADPH)"/>
    <property type="match status" value="1"/>
</dbReference>
<evidence type="ECO:0000259" key="2">
    <source>
        <dbReference type="Pfam" id="PF13460"/>
    </source>
</evidence>
<proteinExistence type="inferred from homology"/>
<sequence>MHLLILGGTGPCGLLLIQEALEAGHTVVVLVRSPQKLPDSMRSDPSITIVEGQLTDRDTVGKALQGVDAVLSALGPPVKKGIFYPSDTPLAHAYSVVIEVMKTHGVKRLIALGTASIKDDHDKHSIVFAALVSGVAIFAHNAYKDVVAIGELIRAQGVNLDSTIVRVPVLTNDAEKAVVAGYIGDGKVKPKLSRAGFASFSLQQLTSDEWAGKAPLISSP</sequence>
<dbReference type="Gene3D" id="3.40.50.720">
    <property type="entry name" value="NAD(P)-binding Rossmann-like Domain"/>
    <property type="match status" value="1"/>
</dbReference>
<dbReference type="InterPro" id="IPR036291">
    <property type="entry name" value="NAD(P)-bd_dom_sf"/>
</dbReference>
<protein>
    <recommendedName>
        <fullName evidence="2">NAD(P)-binding domain-containing protein</fullName>
    </recommendedName>
</protein>
<dbReference type="Proteomes" id="UP000186601">
    <property type="component" value="Unassembled WGS sequence"/>
</dbReference>
<dbReference type="OrthoDB" id="10254221at2759"/>
<gene>
    <name evidence="3" type="ORF">PHLCEN_2v1029</name>
</gene>
<dbReference type="Pfam" id="PF13460">
    <property type="entry name" value="NAD_binding_10"/>
    <property type="match status" value="1"/>
</dbReference>
<evidence type="ECO:0000313" key="3">
    <source>
        <dbReference type="EMBL" id="PSS37156.1"/>
    </source>
</evidence>
<comment type="caution">
    <text evidence="3">The sequence shown here is derived from an EMBL/GenBank/DDBJ whole genome shotgun (WGS) entry which is preliminary data.</text>
</comment>
<comment type="similarity">
    <text evidence="1">Belongs to the avfA family.</text>
</comment>
<evidence type="ECO:0000313" key="4">
    <source>
        <dbReference type="Proteomes" id="UP000186601"/>
    </source>
</evidence>
<evidence type="ECO:0000256" key="1">
    <source>
        <dbReference type="ARBA" id="ARBA00038376"/>
    </source>
</evidence>
<dbReference type="InterPro" id="IPR016040">
    <property type="entry name" value="NAD(P)-bd_dom"/>
</dbReference>
<organism evidence="3 4">
    <name type="scientific">Hermanssonia centrifuga</name>
    <dbReference type="NCBI Taxonomy" id="98765"/>
    <lineage>
        <taxon>Eukaryota</taxon>
        <taxon>Fungi</taxon>
        <taxon>Dikarya</taxon>
        <taxon>Basidiomycota</taxon>
        <taxon>Agaricomycotina</taxon>
        <taxon>Agaricomycetes</taxon>
        <taxon>Polyporales</taxon>
        <taxon>Meruliaceae</taxon>
        <taxon>Hermanssonia</taxon>
    </lineage>
</organism>
<reference evidence="3 4" key="1">
    <citation type="submission" date="2018-02" db="EMBL/GenBank/DDBJ databases">
        <title>Genome sequence of the basidiomycete white-rot fungus Phlebia centrifuga.</title>
        <authorList>
            <person name="Granchi Z."/>
            <person name="Peng M."/>
            <person name="de Vries R.P."/>
            <person name="Hilden K."/>
            <person name="Makela M.R."/>
            <person name="Grigoriev I."/>
            <person name="Riley R."/>
        </authorList>
    </citation>
    <scope>NUCLEOTIDE SEQUENCE [LARGE SCALE GENOMIC DNA]</scope>
    <source>
        <strain evidence="3 4">FBCC195</strain>
    </source>
</reference>
<dbReference type="PANTHER" id="PTHR43355">
    <property type="entry name" value="FLAVIN REDUCTASE (NADPH)"/>
    <property type="match status" value="1"/>
</dbReference>
<accession>A0A2R6S4F9</accession>
<keyword evidence="4" id="KW-1185">Reference proteome</keyword>
<dbReference type="InterPro" id="IPR051606">
    <property type="entry name" value="Polyketide_Oxido-like"/>
</dbReference>
<dbReference type="STRING" id="98765.A0A2R6S4F9"/>